<feature type="region of interest" description="Disordered" evidence="1">
    <location>
        <begin position="120"/>
        <end position="139"/>
    </location>
</feature>
<sequence>MDDSDDAPHALRSQFFCRDNGTPKAATTLVSQPLMIPYDSETLDCGVYCNGITRRHVEDHFYGPRVHRSTGAAFISFKTTHVIHQDDDRFVRASQDQSLRRGHLWNGPRSCRRSSASLLHHENGRLRRPPTLGSPGITRRRDEDQLYGFRLRRFLDAAVIFFNMPTFAHDDEYGFVQDFRDSGDDVAPLECALLFSLTTAMLAVCPRKLSSSQSIRIRFSALTTDARYRETSSARHMAIVHDIHDVHDDDFRGIATDLVREYKFILIE</sequence>
<accession>A0AA39U140</accession>
<dbReference type="Proteomes" id="UP001175228">
    <property type="component" value="Unassembled WGS sequence"/>
</dbReference>
<evidence type="ECO:0000313" key="2">
    <source>
        <dbReference type="EMBL" id="KAK0505616.1"/>
    </source>
</evidence>
<dbReference type="AlphaFoldDB" id="A0AA39U140"/>
<evidence type="ECO:0000256" key="1">
    <source>
        <dbReference type="SAM" id="MobiDB-lite"/>
    </source>
</evidence>
<keyword evidence="3" id="KW-1185">Reference proteome</keyword>
<name>A0AA39U140_9AGAR</name>
<proteinExistence type="predicted"/>
<comment type="caution">
    <text evidence="2">The sequence shown here is derived from an EMBL/GenBank/DDBJ whole genome shotgun (WGS) entry which is preliminary data.</text>
</comment>
<evidence type="ECO:0000313" key="3">
    <source>
        <dbReference type="Proteomes" id="UP001175228"/>
    </source>
</evidence>
<organism evidence="2 3">
    <name type="scientific">Armillaria luteobubalina</name>
    <dbReference type="NCBI Taxonomy" id="153913"/>
    <lineage>
        <taxon>Eukaryota</taxon>
        <taxon>Fungi</taxon>
        <taxon>Dikarya</taxon>
        <taxon>Basidiomycota</taxon>
        <taxon>Agaricomycotina</taxon>
        <taxon>Agaricomycetes</taxon>
        <taxon>Agaricomycetidae</taxon>
        <taxon>Agaricales</taxon>
        <taxon>Marasmiineae</taxon>
        <taxon>Physalacriaceae</taxon>
        <taxon>Armillaria</taxon>
    </lineage>
</organism>
<dbReference type="EMBL" id="JAUEPU010000002">
    <property type="protein sequence ID" value="KAK0505616.1"/>
    <property type="molecule type" value="Genomic_DNA"/>
</dbReference>
<gene>
    <name evidence="2" type="ORF">EDD18DRAFT_1129855</name>
</gene>
<protein>
    <submittedName>
        <fullName evidence="2">Uncharacterized protein</fullName>
    </submittedName>
</protein>
<reference evidence="2" key="1">
    <citation type="submission" date="2023-06" db="EMBL/GenBank/DDBJ databases">
        <authorList>
            <consortium name="Lawrence Berkeley National Laboratory"/>
            <person name="Ahrendt S."/>
            <person name="Sahu N."/>
            <person name="Indic B."/>
            <person name="Wong-Bajracharya J."/>
            <person name="Merenyi Z."/>
            <person name="Ke H.-M."/>
            <person name="Monk M."/>
            <person name="Kocsube S."/>
            <person name="Drula E."/>
            <person name="Lipzen A."/>
            <person name="Balint B."/>
            <person name="Henrissat B."/>
            <person name="Andreopoulos B."/>
            <person name="Martin F.M."/>
            <person name="Harder C.B."/>
            <person name="Rigling D."/>
            <person name="Ford K.L."/>
            <person name="Foster G.D."/>
            <person name="Pangilinan J."/>
            <person name="Papanicolaou A."/>
            <person name="Barry K."/>
            <person name="LaButti K."/>
            <person name="Viragh M."/>
            <person name="Koriabine M."/>
            <person name="Yan M."/>
            <person name="Riley R."/>
            <person name="Champramary S."/>
            <person name="Plett K.L."/>
            <person name="Tsai I.J."/>
            <person name="Slot J."/>
            <person name="Sipos G."/>
            <person name="Plett J."/>
            <person name="Nagy L.G."/>
            <person name="Grigoriev I.V."/>
        </authorList>
    </citation>
    <scope>NUCLEOTIDE SEQUENCE</scope>
    <source>
        <strain evidence="2">HWK02</strain>
    </source>
</reference>